<accession>A0A8A4ZCI0</accession>
<evidence type="ECO:0000259" key="3">
    <source>
        <dbReference type="PROSITE" id="PS51782"/>
    </source>
</evidence>
<proteinExistence type="predicted"/>
<keyword evidence="2" id="KW-0812">Transmembrane</keyword>
<dbReference type="InterPro" id="IPR018392">
    <property type="entry name" value="LysM"/>
</dbReference>
<feature type="region of interest" description="Disordered" evidence="1">
    <location>
        <begin position="143"/>
        <end position="181"/>
    </location>
</feature>
<feature type="compositionally biased region" description="Low complexity" evidence="1">
    <location>
        <begin position="307"/>
        <end position="324"/>
    </location>
</feature>
<dbReference type="CDD" id="cd00118">
    <property type="entry name" value="LysM"/>
    <property type="match status" value="2"/>
</dbReference>
<dbReference type="PANTHER" id="PTHR34700">
    <property type="entry name" value="POTASSIUM BINDING PROTEIN KBP"/>
    <property type="match status" value="1"/>
</dbReference>
<evidence type="ECO:0000313" key="4">
    <source>
        <dbReference type="EMBL" id="QTE28583.1"/>
    </source>
</evidence>
<feature type="region of interest" description="Disordered" evidence="1">
    <location>
        <begin position="285"/>
        <end position="374"/>
    </location>
</feature>
<dbReference type="PROSITE" id="PS51782">
    <property type="entry name" value="LYSM"/>
    <property type="match status" value="2"/>
</dbReference>
<dbReference type="InterPro" id="IPR036779">
    <property type="entry name" value="LysM_dom_sf"/>
</dbReference>
<keyword evidence="2" id="KW-0472">Membrane</keyword>
<gene>
    <name evidence="4" type="ORF">J4E96_14590</name>
</gene>
<organism evidence="4 5">
    <name type="scientific">Pengzhenrongella sicca</name>
    <dbReference type="NCBI Taxonomy" id="2819238"/>
    <lineage>
        <taxon>Bacteria</taxon>
        <taxon>Bacillati</taxon>
        <taxon>Actinomycetota</taxon>
        <taxon>Actinomycetes</taxon>
        <taxon>Micrococcales</taxon>
        <taxon>Pengzhenrongella</taxon>
    </lineage>
</organism>
<dbReference type="Gene3D" id="3.10.350.10">
    <property type="entry name" value="LysM domain"/>
    <property type="match status" value="2"/>
</dbReference>
<reference evidence="4" key="1">
    <citation type="submission" date="2021-03" db="EMBL/GenBank/DDBJ databases">
        <title>Pengzhenrongella sicca gen. nov., sp. nov., a new member of suborder Micrococcineae isolated from High-Arctic tundra soil.</title>
        <authorList>
            <person name="Peng F."/>
        </authorList>
    </citation>
    <scope>NUCLEOTIDE SEQUENCE</scope>
    <source>
        <strain evidence="4">LRZ-2</strain>
    </source>
</reference>
<dbReference type="AlphaFoldDB" id="A0A8A4ZCI0"/>
<dbReference type="InterPro" id="IPR052196">
    <property type="entry name" value="Bact_Kbp"/>
</dbReference>
<feature type="transmembrane region" description="Helical" evidence="2">
    <location>
        <begin position="104"/>
        <end position="122"/>
    </location>
</feature>
<evidence type="ECO:0000313" key="5">
    <source>
        <dbReference type="Proteomes" id="UP000663937"/>
    </source>
</evidence>
<dbReference type="RefSeq" id="WP_227422820.1">
    <property type="nucleotide sequence ID" value="NZ_CP071868.1"/>
</dbReference>
<feature type="domain" description="LysM" evidence="3">
    <location>
        <begin position="250"/>
        <end position="306"/>
    </location>
</feature>
<feature type="region of interest" description="Disordered" evidence="1">
    <location>
        <begin position="1073"/>
        <end position="1103"/>
    </location>
</feature>
<evidence type="ECO:0000256" key="1">
    <source>
        <dbReference type="SAM" id="MobiDB-lite"/>
    </source>
</evidence>
<dbReference type="PANTHER" id="PTHR34700:SF4">
    <property type="entry name" value="PHAGE-LIKE ELEMENT PBSX PROTEIN XKDP"/>
    <property type="match status" value="1"/>
</dbReference>
<name>A0A8A4ZCI0_9MICO</name>
<dbReference type="Proteomes" id="UP000663937">
    <property type="component" value="Chromosome"/>
</dbReference>
<feature type="transmembrane region" description="Helical" evidence="2">
    <location>
        <begin position="55"/>
        <end position="83"/>
    </location>
</feature>
<evidence type="ECO:0000256" key="2">
    <source>
        <dbReference type="SAM" id="Phobius"/>
    </source>
</evidence>
<dbReference type="Pfam" id="PF01476">
    <property type="entry name" value="LysM"/>
    <property type="match status" value="1"/>
</dbReference>
<protein>
    <submittedName>
        <fullName evidence="4">LysM peptidoglycan-binding domain-containing protein</fullName>
    </submittedName>
</protein>
<keyword evidence="2" id="KW-1133">Transmembrane helix</keyword>
<feature type="domain" description="LysM" evidence="3">
    <location>
        <begin position="185"/>
        <end position="235"/>
    </location>
</feature>
<dbReference type="KEGG" id="psic:J4E96_14590"/>
<dbReference type="EMBL" id="CP071868">
    <property type="protein sequence ID" value="QTE28583.1"/>
    <property type="molecule type" value="Genomic_DNA"/>
</dbReference>
<feature type="compositionally biased region" description="Low complexity" evidence="1">
    <location>
        <begin position="154"/>
        <end position="181"/>
    </location>
</feature>
<keyword evidence="5" id="KW-1185">Reference proteome</keyword>
<sequence>MTTLTRRLLGLLTTVGLVGFAAGIPFGLTSFGLSPVDILTHRIWSNLFEPDDATMAWVGTAILVWAIWAVLVACLVVELVAALRKIDPPDLRGLTVPQSATRTLLTWASLLFIAVPAVTASIPAGPASASAGADVPAIATTAPLRPDQARASTGAPGAEAPRPAGPVASRPAPAARVSAPAPGTTVYEVKRGDSLWKIAETMLGDPMRYLEIEALNAELLGGQPGFIAPPMLLTLPGDARPAEATPAAGATYAVQAGDTLSQIAHDELGDASRYPEIFEASTTIIQPGGEKLTDPDLIKPGWTLDIATPKNGAAPPAATGTGEPANPPSADLPTPQTPATEPDAGPPPAATPSTTQGTGDSPPPAPPTTDVDVDVPESGELVQADDAQVETAPGWLLPGLSGAGALLAGALLLTVRAHRRTQLRYRKPGQILQPPPPGLLAVDRTAEASGTPTAPQIQTLDALLRELATTYPNPQQYPPIVTVELTATHARIHLTADAILPEPWNGDARDWSAPLTERAPATGIPPYPLLVTVGQSAEGHLWLLNLEQVGLLAITGDTERAKAFGRYLAAELALNPWSVLVSVHAIGFGDELALIDPLRYTHYRVDDPDALDEITRAVDPAGGVVGYDPETFHVLLAATTEHATTAAGVRAIAKAIATHPARPGAAVVMVGVANHDFSVEAATTAEGRLLIRSLGLDLDSVGLTAAEARDCALLAATTEEAPCVPYPIDHTASSGMAAVIDAAGALRPQLVNDRPADPTTPAGETSLLPLPTQTYVDVTPTTAQDIQTLAPTISDATASRVLAVYPDLDADVAEWVKGSDCAKPRLALLGPVQAHGRGDPHAAAKRRPFLTGLLGYLALHPAGVTSDQIKTIAGAENYRNNIKVLRRWMGKNPRTGDDYIPYASNTRAAKACGEPRYQVDDVLVDWDLFKALRARGTARGAGNAGITDLELALGLVTGVPFSQRHPGTWKWLDETERLDLIAPCAIVDVAHTVVIHALAIGDIPMARRAVDTAILAAPDDEAALLDLVEILRAEGHPTLARTKLHERIINRTEDHHAPIDLPARTADVLEKPKHMGINGTAPGNGATANNQREGRATRTPTTP</sequence>